<keyword evidence="2" id="KW-1185">Reference proteome</keyword>
<evidence type="ECO:0000313" key="2">
    <source>
        <dbReference type="Proteomes" id="UP000051802"/>
    </source>
</evidence>
<protein>
    <submittedName>
        <fullName evidence="1">Uncharacterized protein</fullName>
    </submittedName>
</protein>
<dbReference type="AlphaFoldDB" id="A0A0R0ARJ2"/>
<proteinExistence type="predicted"/>
<evidence type="ECO:0000313" key="1">
    <source>
        <dbReference type="EMBL" id="KRG47824.1"/>
    </source>
</evidence>
<organism evidence="1 2">
    <name type="scientific">Stenotrophomonas panacihumi</name>
    <dbReference type="NCBI Taxonomy" id="676599"/>
    <lineage>
        <taxon>Bacteria</taxon>
        <taxon>Pseudomonadati</taxon>
        <taxon>Pseudomonadota</taxon>
        <taxon>Gammaproteobacteria</taxon>
        <taxon>Lysobacterales</taxon>
        <taxon>Lysobacteraceae</taxon>
        <taxon>Stenotrophomonas</taxon>
    </lineage>
</organism>
<name>A0A0R0ARJ2_9GAMM</name>
<sequence length="66" mass="7807">MLDRFNGHHDFFYRINAAVPDVSHQRITIKLRNTRGTLSNGNQPKRQIQRKWFLLSQKLGQSGEVW</sequence>
<dbReference type="EMBL" id="LLXU01000025">
    <property type="protein sequence ID" value="KRG47824.1"/>
    <property type="molecule type" value="Genomic_DNA"/>
</dbReference>
<dbReference type="Proteomes" id="UP000051802">
    <property type="component" value="Unassembled WGS sequence"/>
</dbReference>
<accession>A0A0R0ARJ2</accession>
<comment type="caution">
    <text evidence="1">The sequence shown here is derived from an EMBL/GenBank/DDBJ whole genome shotgun (WGS) entry which is preliminary data.</text>
</comment>
<reference evidence="1 2" key="1">
    <citation type="submission" date="2015-10" db="EMBL/GenBank/DDBJ databases">
        <title>Genome sequencing and analysis of members of genus Stenotrophomonas.</title>
        <authorList>
            <person name="Patil P.P."/>
            <person name="Midha S."/>
            <person name="Patil P.B."/>
        </authorList>
    </citation>
    <scope>NUCLEOTIDE SEQUENCE [LARGE SCALE GENOMIC DNA]</scope>
    <source>
        <strain evidence="1 2">JCM 16536</strain>
    </source>
</reference>
<gene>
    <name evidence="1" type="ORF">ARC20_17610</name>
</gene>